<dbReference type="RefSeq" id="WP_037312625.1">
    <property type="nucleotide sequence ID" value="NZ_CALJZO010000023.1"/>
</dbReference>
<reference evidence="1 2" key="1">
    <citation type="submission" date="2014-10" db="EMBL/GenBank/DDBJ databases">
        <title>Genome sequence of Micropolyspora internatus JCM3315.</title>
        <authorList>
            <person name="Shin S.-K."/>
            <person name="Yi H."/>
        </authorList>
    </citation>
    <scope>NUCLEOTIDE SEQUENCE [LARGE SCALE GENOMIC DNA]</scope>
    <source>
        <strain evidence="1 2">JCM 3315</strain>
    </source>
</reference>
<name>A0A837DB54_9PSEU</name>
<evidence type="ECO:0000313" key="2">
    <source>
        <dbReference type="Proteomes" id="UP000030848"/>
    </source>
</evidence>
<proteinExistence type="predicted"/>
<comment type="caution">
    <text evidence="1">The sequence shown here is derived from an EMBL/GenBank/DDBJ whole genome shotgun (WGS) entry which is preliminary data.</text>
</comment>
<protein>
    <submittedName>
        <fullName evidence="1">Uncharacterized protein</fullName>
    </submittedName>
</protein>
<gene>
    <name evidence="1" type="ORF">MINT15_38060</name>
</gene>
<evidence type="ECO:0000313" key="1">
    <source>
        <dbReference type="EMBL" id="KHF43604.1"/>
    </source>
</evidence>
<dbReference type="Proteomes" id="UP000030848">
    <property type="component" value="Unassembled WGS sequence"/>
</dbReference>
<dbReference type="AlphaFoldDB" id="A0A837DB54"/>
<dbReference type="EMBL" id="JRZE01000006">
    <property type="protein sequence ID" value="KHF43604.1"/>
    <property type="molecule type" value="Genomic_DNA"/>
</dbReference>
<accession>A0A837DB54</accession>
<sequence>MTTADSESLAERVAQQLAAVVIAALRPDTTSPDAGPDPELIGEAAGRLGDEFISLLHQLEPRLADPDDTLPGVARGDSAVARAARLSSHIMLSGMPGGSDPD</sequence>
<organism evidence="1 2">
    <name type="scientific">Saccharomonospora viridis</name>
    <dbReference type="NCBI Taxonomy" id="1852"/>
    <lineage>
        <taxon>Bacteria</taxon>
        <taxon>Bacillati</taxon>
        <taxon>Actinomycetota</taxon>
        <taxon>Actinomycetes</taxon>
        <taxon>Pseudonocardiales</taxon>
        <taxon>Pseudonocardiaceae</taxon>
        <taxon>Saccharomonospora</taxon>
    </lineage>
</organism>
<dbReference type="OrthoDB" id="3556748at2"/>